<accession>A0A7Y2H234</accession>
<sequence length="53" mass="5737">MDPKATSATRADVTPARDTQKPEVVVAQSKQKQSEYKVSEDQVSISGEAMELA</sequence>
<organism evidence="2 3">
    <name type="scientific">Eiseniibacteriota bacterium</name>
    <dbReference type="NCBI Taxonomy" id="2212470"/>
    <lineage>
        <taxon>Bacteria</taxon>
        <taxon>Candidatus Eiseniibacteriota</taxon>
    </lineage>
</organism>
<dbReference type="Proteomes" id="UP000547674">
    <property type="component" value="Unassembled WGS sequence"/>
</dbReference>
<comment type="caution">
    <text evidence="2">The sequence shown here is derived from an EMBL/GenBank/DDBJ whole genome shotgun (WGS) entry which is preliminary data.</text>
</comment>
<dbReference type="AlphaFoldDB" id="A0A7Y2H234"/>
<evidence type="ECO:0000313" key="2">
    <source>
        <dbReference type="EMBL" id="NNF06278.1"/>
    </source>
</evidence>
<reference evidence="2 3" key="1">
    <citation type="submission" date="2020-03" db="EMBL/GenBank/DDBJ databases">
        <title>Metabolic flexibility allows generalist bacteria to become dominant in a frequently disturbed ecosystem.</title>
        <authorList>
            <person name="Chen Y.-J."/>
            <person name="Leung P.M."/>
            <person name="Bay S.K."/>
            <person name="Hugenholtz P."/>
            <person name="Kessler A.J."/>
            <person name="Shelley G."/>
            <person name="Waite D.W."/>
            <person name="Cook P.L."/>
            <person name="Greening C."/>
        </authorList>
    </citation>
    <scope>NUCLEOTIDE SEQUENCE [LARGE SCALE GENOMIC DNA]</scope>
    <source>
        <strain evidence="2">SS_bin_28</strain>
    </source>
</reference>
<evidence type="ECO:0000256" key="1">
    <source>
        <dbReference type="SAM" id="MobiDB-lite"/>
    </source>
</evidence>
<gene>
    <name evidence="2" type="ORF">HKN21_05930</name>
</gene>
<evidence type="ECO:0000313" key="3">
    <source>
        <dbReference type="Proteomes" id="UP000547674"/>
    </source>
</evidence>
<name>A0A7Y2H234_UNCEI</name>
<feature type="region of interest" description="Disordered" evidence="1">
    <location>
        <begin position="1"/>
        <end position="53"/>
    </location>
</feature>
<dbReference type="EMBL" id="JABDJR010000223">
    <property type="protein sequence ID" value="NNF06278.1"/>
    <property type="molecule type" value="Genomic_DNA"/>
</dbReference>
<protein>
    <submittedName>
        <fullName evidence="2">Uncharacterized protein</fullName>
    </submittedName>
</protein>
<proteinExistence type="predicted"/>